<organism evidence="3 4">
    <name type="scientific">Maribacter luteus</name>
    <dbReference type="NCBI Taxonomy" id="2594478"/>
    <lineage>
        <taxon>Bacteria</taxon>
        <taxon>Pseudomonadati</taxon>
        <taxon>Bacteroidota</taxon>
        <taxon>Flavobacteriia</taxon>
        <taxon>Flavobacteriales</taxon>
        <taxon>Flavobacteriaceae</taxon>
        <taxon>Maribacter</taxon>
    </lineage>
</organism>
<dbReference type="RefSeq" id="WP_154366162.1">
    <property type="nucleotide sequence ID" value="NZ_WKJH01000005.1"/>
</dbReference>
<proteinExistence type="predicted"/>
<feature type="region of interest" description="Disordered" evidence="1">
    <location>
        <begin position="28"/>
        <end position="52"/>
    </location>
</feature>
<evidence type="ECO:0008006" key="5">
    <source>
        <dbReference type="Google" id="ProtNLM"/>
    </source>
</evidence>
<protein>
    <recommendedName>
        <fullName evidence="5">DUF4595 domain-containing protein</fullName>
    </recommendedName>
</protein>
<evidence type="ECO:0000256" key="2">
    <source>
        <dbReference type="SAM" id="SignalP"/>
    </source>
</evidence>
<keyword evidence="2" id="KW-0732">Signal</keyword>
<feature type="chain" id="PRO_5026205436" description="DUF4595 domain-containing protein" evidence="2">
    <location>
        <begin position="22"/>
        <end position="296"/>
    </location>
</feature>
<comment type="caution">
    <text evidence="3">The sequence shown here is derived from an EMBL/GenBank/DDBJ whole genome shotgun (WGS) entry which is preliminary data.</text>
</comment>
<evidence type="ECO:0000256" key="1">
    <source>
        <dbReference type="SAM" id="MobiDB-lite"/>
    </source>
</evidence>
<dbReference type="OrthoDB" id="1201166at2"/>
<feature type="signal peptide" evidence="2">
    <location>
        <begin position="1"/>
        <end position="21"/>
    </location>
</feature>
<name>A0A6I2MQ70_9FLAO</name>
<evidence type="ECO:0000313" key="3">
    <source>
        <dbReference type="EMBL" id="MRX64374.1"/>
    </source>
</evidence>
<dbReference type="EMBL" id="WKJH01000005">
    <property type="protein sequence ID" value="MRX64374.1"/>
    <property type="molecule type" value="Genomic_DNA"/>
</dbReference>
<dbReference type="Proteomes" id="UP000443153">
    <property type="component" value="Unassembled WGS sequence"/>
</dbReference>
<gene>
    <name evidence="3" type="ORF">GJ691_09350</name>
</gene>
<reference evidence="3 4" key="1">
    <citation type="submission" date="2019-11" db="EMBL/GenBank/DDBJ databases">
        <title>Maribacter lutea sp. nov., a marine bacterium isolated from intertidal sand.</title>
        <authorList>
            <person name="Liu A."/>
        </authorList>
    </citation>
    <scope>NUCLEOTIDE SEQUENCE [LARGE SCALE GENOMIC DNA]</scope>
    <source>
        <strain evidence="3 4">RZ05</strain>
    </source>
</reference>
<keyword evidence="4" id="KW-1185">Reference proteome</keyword>
<dbReference type="AlphaFoldDB" id="A0A6I2MQ70"/>
<accession>A0A6I2MQ70</accession>
<sequence length="296" mass="34590">MKNTHLLLSPVLILINLLCLASCSSTSNNDEKDALNNPNQVDLPDSNTDSDSSNDYRFIKNLYYEDHNGSVTRVFEYKNEFLVKDFDLFLIQLEYGTENKIINQKYCRAEDITPTNIQEQSCSEFIRAQSYNYSNGMLSSFLSQEINDNQEVFDSHQIILSYDDIGNITSEVYNIDGLQNHYYAYNDNGNILTHRVEYLPENSSYTLTYEFDNKFNPLYPLWKEFGYYREPWDDDTILTPMFLEHNVTKVFNNGQLTLEVKYTYDDDDYPVFAAFTRYFINAGTSRNGSVTYEYLN</sequence>
<evidence type="ECO:0000313" key="4">
    <source>
        <dbReference type="Proteomes" id="UP000443153"/>
    </source>
</evidence>